<protein>
    <submittedName>
        <fullName evidence="3">TPM domain-containing protein</fullName>
    </submittedName>
</protein>
<name>A0A3R9S4L8_ACIBA</name>
<dbReference type="PANTHER" id="PTHR30373">
    <property type="entry name" value="UPF0603 PROTEIN YGCG"/>
    <property type="match status" value="1"/>
</dbReference>
<dbReference type="EMBL" id="RFDI01000251">
    <property type="protein sequence ID" value="RSR61324.1"/>
    <property type="molecule type" value="Genomic_DNA"/>
</dbReference>
<dbReference type="AlphaFoldDB" id="A0A3R9S4L8"/>
<feature type="domain" description="TPM" evidence="2">
    <location>
        <begin position="100"/>
        <end position="148"/>
    </location>
</feature>
<evidence type="ECO:0000313" key="3">
    <source>
        <dbReference type="EMBL" id="RSR61324.1"/>
    </source>
</evidence>
<keyword evidence="1" id="KW-0812">Transmembrane</keyword>
<reference evidence="3 4" key="1">
    <citation type="submission" date="2018-10" db="EMBL/GenBank/DDBJ databases">
        <title>GWAS and RNA-Seq identify cryptic mechanisms of antimicrobial resistance in Acinetobacter baumannii.</title>
        <authorList>
            <person name="Sahl J.W."/>
        </authorList>
    </citation>
    <scope>NUCLEOTIDE SEQUENCE [LARGE SCALE GENOMIC DNA]</scope>
    <source>
        <strain evidence="3 4">TG28175</strain>
    </source>
</reference>
<evidence type="ECO:0000313" key="4">
    <source>
        <dbReference type="Proteomes" id="UP000280073"/>
    </source>
</evidence>
<comment type="caution">
    <text evidence="3">The sequence shown here is derived from an EMBL/GenBank/DDBJ whole genome shotgun (WGS) entry which is preliminary data.</text>
</comment>
<dbReference type="Pfam" id="PF04536">
    <property type="entry name" value="TPM_phosphatase"/>
    <property type="match status" value="1"/>
</dbReference>
<sequence length="149" mass="16254">MRNTILLQSKQIRVFVITLIVLCCGVLFQNAAWSENNIATATDETDTVVAGKIIQQQQAQASKPQINSQAASSVTPQTQVANDMADGESIRGLPTLNQPVIDQANVLSETEKQQLSQKILNLYQQGKAQIGIVIVPTTGQEDIFDYALR</sequence>
<accession>A0A3R9S4L8</accession>
<proteinExistence type="predicted"/>
<keyword evidence="1" id="KW-1133">Transmembrane helix</keyword>
<keyword evidence="1" id="KW-0472">Membrane</keyword>
<dbReference type="PANTHER" id="PTHR30373:SF2">
    <property type="entry name" value="UPF0603 PROTEIN YGCG"/>
    <property type="match status" value="1"/>
</dbReference>
<evidence type="ECO:0000259" key="2">
    <source>
        <dbReference type="Pfam" id="PF04536"/>
    </source>
</evidence>
<dbReference type="Proteomes" id="UP000280073">
    <property type="component" value="Unassembled WGS sequence"/>
</dbReference>
<feature type="non-terminal residue" evidence="3">
    <location>
        <position position="149"/>
    </location>
</feature>
<gene>
    <name evidence="3" type="ORF">EA686_06330</name>
</gene>
<dbReference type="Gene3D" id="3.10.310.50">
    <property type="match status" value="1"/>
</dbReference>
<feature type="transmembrane region" description="Helical" evidence="1">
    <location>
        <begin position="12"/>
        <end position="33"/>
    </location>
</feature>
<evidence type="ECO:0000256" key="1">
    <source>
        <dbReference type="SAM" id="Phobius"/>
    </source>
</evidence>
<dbReference type="InterPro" id="IPR007621">
    <property type="entry name" value="TPM_dom"/>
</dbReference>
<organism evidence="3 4">
    <name type="scientific">Acinetobacter baumannii</name>
    <dbReference type="NCBI Taxonomy" id="470"/>
    <lineage>
        <taxon>Bacteria</taxon>
        <taxon>Pseudomonadati</taxon>
        <taxon>Pseudomonadota</taxon>
        <taxon>Gammaproteobacteria</taxon>
        <taxon>Moraxellales</taxon>
        <taxon>Moraxellaceae</taxon>
        <taxon>Acinetobacter</taxon>
        <taxon>Acinetobacter calcoaceticus/baumannii complex</taxon>
    </lineage>
</organism>